<evidence type="ECO:0000313" key="1">
    <source>
        <dbReference type="EMBL" id="MET3109757.1"/>
    </source>
</evidence>
<dbReference type="NCBIfam" id="TIGR01560">
    <property type="entry name" value="put_DNA_pack"/>
    <property type="match status" value="1"/>
</dbReference>
<dbReference type="Gene3D" id="1.10.3230.30">
    <property type="entry name" value="Phage gp6-like head-tail connector protein"/>
    <property type="match status" value="1"/>
</dbReference>
<sequence>MELETVKKHLRVIDDFEDDVIEMYLDWAKQKVKDSVTNDPMPYELFFTENTHYKRAVALLTAHYFRNRLPLVDKPQHNLTYGLRDALSHLQVDFIHYKKELEAEYDEY</sequence>
<dbReference type="InterPro" id="IPR006450">
    <property type="entry name" value="Phage_HK97_gp6-like"/>
</dbReference>
<proteinExistence type="predicted"/>
<dbReference type="RefSeq" id="WP_230820903.1">
    <property type="nucleotide sequence ID" value="NZ_JAJNCU010000001.1"/>
</dbReference>
<dbReference type="Proteomes" id="UP001549019">
    <property type="component" value="Unassembled WGS sequence"/>
</dbReference>
<dbReference type="EMBL" id="JBDZDV010000001">
    <property type="protein sequence ID" value="MET3109757.1"/>
    <property type="molecule type" value="Genomic_DNA"/>
</dbReference>
<dbReference type="CDD" id="cd08054">
    <property type="entry name" value="gp6"/>
    <property type="match status" value="1"/>
</dbReference>
<accession>A0ABV2E5R6</accession>
<protein>
    <submittedName>
        <fullName evidence="1">Phage protein (Predicted DNA packaging)</fullName>
    </submittedName>
</protein>
<name>A0ABV2E5R6_9STAP</name>
<organism evidence="1 2">
    <name type="scientific">Salinicoccus halitifaciens</name>
    <dbReference type="NCBI Taxonomy" id="1073415"/>
    <lineage>
        <taxon>Bacteria</taxon>
        <taxon>Bacillati</taxon>
        <taxon>Bacillota</taxon>
        <taxon>Bacilli</taxon>
        <taxon>Bacillales</taxon>
        <taxon>Staphylococcaceae</taxon>
        <taxon>Salinicoccus</taxon>
    </lineage>
</organism>
<keyword evidence="2" id="KW-1185">Reference proteome</keyword>
<reference evidence="1 2" key="1">
    <citation type="submission" date="2024-05" db="EMBL/GenBank/DDBJ databases">
        <title>Genomic Encyclopedia of Type Strains, Phase IV (KMG-IV): sequencing the most valuable type-strain genomes for metagenomic binning, comparative biology and taxonomic classification.</title>
        <authorList>
            <person name="Goeker M."/>
        </authorList>
    </citation>
    <scope>NUCLEOTIDE SEQUENCE [LARGE SCALE GENOMIC DNA]</scope>
    <source>
        <strain evidence="1 2">DSM 25286</strain>
    </source>
</reference>
<dbReference type="InterPro" id="IPR021146">
    <property type="entry name" value="Phage_gp6-like_head-tail"/>
</dbReference>
<gene>
    <name evidence="1" type="ORF">ABHD89_000145</name>
</gene>
<dbReference type="Pfam" id="PF05135">
    <property type="entry name" value="Phage_connect_1"/>
    <property type="match status" value="1"/>
</dbReference>
<evidence type="ECO:0000313" key="2">
    <source>
        <dbReference type="Proteomes" id="UP001549019"/>
    </source>
</evidence>
<comment type="caution">
    <text evidence="1">The sequence shown here is derived from an EMBL/GenBank/DDBJ whole genome shotgun (WGS) entry which is preliminary data.</text>
</comment>